<dbReference type="PANTHER" id="PTHR45527:SF10">
    <property type="entry name" value="PYOCHELIN SYNTHASE PCHF"/>
    <property type="match status" value="1"/>
</dbReference>
<accession>E3IVM2</accession>
<dbReference type="InterPro" id="IPR020806">
    <property type="entry name" value="PKS_PP-bd"/>
</dbReference>
<comment type="pathway">
    <text evidence="2">Siderophore biosynthesis; mycobactin biosynthesis.</text>
</comment>
<keyword evidence="12" id="KW-1185">Reference proteome</keyword>
<dbReference type="HOGENOM" id="CLU_000022_2_15_11"/>
<evidence type="ECO:0000313" key="12">
    <source>
        <dbReference type="Proteomes" id="UP000002484"/>
    </source>
</evidence>
<dbReference type="GO" id="GO:0031177">
    <property type="term" value="F:phosphopantetheine binding"/>
    <property type="evidence" value="ECO:0007669"/>
    <property type="project" value="InterPro"/>
</dbReference>
<dbReference type="InParanoid" id="E3IVM2"/>
<dbReference type="GO" id="GO:0044550">
    <property type="term" value="P:secondary metabolite biosynthetic process"/>
    <property type="evidence" value="ECO:0007669"/>
    <property type="project" value="TreeGrafter"/>
</dbReference>
<evidence type="ECO:0000256" key="4">
    <source>
        <dbReference type="ARBA" id="ARBA00016743"/>
    </source>
</evidence>
<dbReference type="PROSITE" id="PS00455">
    <property type="entry name" value="AMP_BINDING"/>
    <property type="match status" value="1"/>
</dbReference>
<dbReference type="PANTHER" id="PTHR45527">
    <property type="entry name" value="NONRIBOSOMAL PEPTIDE SYNTHETASE"/>
    <property type="match status" value="1"/>
</dbReference>
<evidence type="ECO:0000259" key="10">
    <source>
        <dbReference type="PROSITE" id="PS50075"/>
    </source>
</evidence>
<dbReference type="InterPro" id="IPR009081">
    <property type="entry name" value="PP-bd_ACP"/>
</dbReference>
<dbReference type="Gene3D" id="3.60.120.10">
    <property type="entry name" value="Anthranilate synthase"/>
    <property type="match status" value="1"/>
</dbReference>
<dbReference type="InterPro" id="IPR036736">
    <property type="entry name" value="ACP-like_sf"/>
</dbReference>
<dbReference type="eggNOG" id="COG1020">
    <property type="taxonomic scope" value="Bacteria"/>
</dbReference>
<dbReference type="Gene3D" id="1.10.1200.10">
    <property type="entry name" value="ACP-like"/>
    <property type="match status" value="1"/>
</dbReference>
<dbReference type="FunFam" id="3.30.559.10:FF:000023">
    <property type="entry name" value="Non-ribosomal peptide synthetase"/>
    <property type="match status" value="1"/>
</dbReference>
<keyword evidence="6" id="KW-0597">Phosphoprotein</keyword>
<keyword evidence="5" id="KW-0596">Phosphopantetheine</keyword>
<evidence type="ECO:0000256" key="2">
    <source>
        <dbReference type="ARBA" id="ARBA00005102"/>
    </source>
</evidence>
<dbReference type="CDD" id="cd19535">
    <property type="entry name" value="Cyc_NRPS"/>
    <property type="match status" value="1"/>
</dbReference>
<dbReference type="GO" id="GO:0043041">
    <property type="term" value="P:amino acid activation for nonribosomal peptide biosynthetic process"/>
    <property type="evidence" value="ECO:0007669"/>
    <property type="project" value="TreeGrafter"/>
</dbReference>
<dbReference type="SUPFAM" id="SSF47336">
    <property type="entry name" value="ACP-like"/>
    <property type="match status" value="2"/>
</dbReference>
<dbReference type="OrthoDB" id="2472181at2"/>
<dbReference type="NCBIfam" id="TIGR03494">
    <property type="entry name" value="salicyl_syn"/>
    <property type="match status" value="1"/>
</dbReference>
<dbReference type="STRING" id="298654.FraEuI1c_4535"/>
<dbReference type="PROSITE" id="PS50075">
    <property type="entry name" value="CARRIER"/>
    <property type="match status" value="2"/>
</dbReference>
<dbReference type="SUPFAM" id="SSF56801">
    <property type="entry name" value="Acetyl-CoA synthetase-like"/>
    <property type="match status" value="1"/>
</dbReference>
<dbReference type="Gene3D" id="3.30.559.10">
    <property type="entry name" value="Chloramphenicol acetyltransferase-like domain"/>
    <property type="match status" value="1"/>
</dbReference>
<dbReference type="Gene3D" id="3.30.300.30">
    <property type="match status" value="1"/>
</dbReference>
<dbReference type="CDD" id="cd12114">
    <property type="entry name" value="A_NRPS_TlmIV_like"/>
    <property type="match status" value="1"/>
</dbReference>
<dbReference type="FunFam" id="1.10.1200.10:FF:000016">
    <property type="entry name" value="Non-ribosomal peptide synthase"/>
    <property type="match status" value="1"/>
</dbReference>
<comment type="cofactor">
    <cofactor evidence="1">
        <name>pantetheine 4'-phosphate</name>
        <dbReference type="ChEBI" id="CHEBI:47942"/>
    </cofactor>
</comment>
<dbReference type="InterPro" id="IPR005801">
    <property type="entry name" value="ADC_synthase"/>
</dbReference>
<dbReference type="InterPro" id="IPR000873">
    <property type="entry name" value="AMP-dep_synth/lig_dom"/>
</dbReference>
<dbReference type="InterPro" id="IPR029058">
    <property type="entry name" value="AB_hydrolase_fold"/>
</dbReference>
<dbReference type="FunFam" id="3.40.50.12780:FF:000012">
    <property type="entry name" value="Non-ribosomal peptide synthetase"/>
    <property type="match status" value="1"/>
</dbReference>
<dbReference type="GO" id="GO:0005737">
    <property type="term" value="C:cytoplasm"/>
    <property type="evidence" value="ECO:0007669"/>
    <property type="project" value="TreeGrafter"/>
</dbReference>
<protein>
    <recommendedName>
        <fullName evidence="4">Phenyloxazoline synthase MbtB</fullName>
    </recommendedName>
    <alternativeName>
        <fullName evidence="8">Mycobactin synthetase protein B</fullName>
    </alternativeName>
</protein>
<dbReference type="eggNOG" id="COG0147">
    <property type="taxonomic scope" value="Bacteria"/>
</dbReference>
<dbReference type="Pfam" id="PF00550">
    <property type="entry name" value="PP-binding"/>
    <property type="match status" value="2"/>
</dbReference>
<feature type="region of interest" description="Disordered" evidence="9">
    <location>
        <begin position="536"/>
        <end position="558"/>
    </location>
</feature>
<dbReference type="InterPro" id="IPR057737">
    <property type="entry name" value="Condensation_MtbB-like"/>
</dbReference>
<dbReference type="FunCoup" id="E3IVM2">
    <property type="interactions" value="1"/>
</dbReference>
<reference evidence="11 12" key="1">
    <citation type="submission" date="2010-10" db="EMBL/GenBank/DDBJ databases">
        <title>Complete sequence of Frankia sp. EuI1c.</title>
        <authorList>
            <consortium name="US DOE Joint Genome Institute"/>
            <person name="Lucas S."/>
            <person name="Copeland A."/>
            <person name="Lapidus A."/>
            <person name="Cheng J.-F."/>
            <person name="Bruce D."/>
            <person name="Goodwin L."/>
            <person name="Pitluck S."/>
            <person name="Chertkov O."/>
            <person name="Detter J.C."/>
            <person name="Han C."/>
            <person name="Tapia R."/>
            <person name="Land M."/>
            <person name="Hauser L."/>
            <person name="Jeffries C."/>
            <person name="Kyrpides N."/>
            <person name="Ivanova N."/>
            <person name="Mikhailova N."/>
            <person name="Beauchemin N."/>
            <person name="Sen A."/>
            <person name="Sur S.A."/>
            <person name="Gtari M."/>
            <person name="Wall L."/>
            <person name="Tisa L."/>
            <person name="Woyke T."/>
        </authorList>
    </citation>
    <scope>NUCLEOTIDE SEQUENCE [LARGE SCALE GENOMIC DNA]</scope>
    <source>
        <strain evidence="12">DSM 45817 / CECT 9037 / EuI1c</strain>
    </source>
</reference>
<evidence type="ECO:0000256" key="1">
    <source>
        <dbReference type="ARBA" id="ARBA00001957"/>
    </source>
</evidence>
<evidence type="ECO:0000256" key="8">
    <source>
        <dbReference type="ARBA" id="ARBA00033440"/>
    </source>
</evidence>
<evidence type="ECO:0000256" key="9">
    <source>
        <dbReference type="SAM" id="MobiDB-lite"/>
    </source>
</evidence>
<organism evidence="11 12">
    <name type="scientific">Pseudofrankia inefficax (strain DSM 45817 / CECT 9037 / DDB 130130 / EuI1c)</name>
    <name type="common">Frankia inefficax</name>
    <dbReference type="NCBI Taxonomy" id="298654"/>
    <lineage>
        <taxon>Bacteria</taxon>
        <taxon>Bacillati</taxon>
        <taxon>Actinomycetota</taxon>
        <taxon>Actinomycetes</taxon>
        <taxon>Frankiales</taxon>
        <taxon>Frankiaceae</taxon>
        <taxon>Pseudofrankia</taxon>
    </lineage>
</organism>
<dbReference type="Gene3D" id="3.40.50.1820">
    <property type="entry name" value="alpha/beta hydrolase"/>
    <property type="match status" value="1"/>
</dbReference>
<dbReference type="SUPFAM" id="SSF56322">
    <property type="entry name" value="ADC synthase"/>
    <property type="match status" value="1"/>
</dbReference>
<name>E3IVM2_PSEI1</name>
<dbReference type="Pfam" id="PF00425">
    <property type="entry name" value="Chorismate_bind"/>
    <property type="match status" value="1"/>
</dbReference>
<gene>
    <name evidence="11" type="ordered locus">FraEuI1c_4535</name>
</gene>
<dbReference type="SUPFAM" id="SSF52777">
    <property type="entry name" value="CoA-dependent acyltransferases"/>
    <property type="match status" value="2"/>
</dbReference>
<evidence type="ECO:0000256" key="3">
    <source>
        <dbReference type="ARBA" id="ARBA00007380"/>
    </source>
</evidence>
<evidence type="ECO:0000256" key="7">
    <source>
        <dbReference type="ARBA" id="ARBA00022598"/>
    </source>
</evidence>
<dbReference type="EMBL" id="CP002299">
    <property type="protein sequence ID" value="ADP82528.1"/>
    <property type="molecule type" value="Genomic_DNA"/>
</dbReference>
<dbReference type="FunFam" id="3.30.559.30:FF:000006">
    <property type="entry name" value="Yersiniabactin polyketide/non-ribosomal peptide synthetase"/>
    <property type="match status" value="1"/>
</dbReference>
<dbReference type="InterPro" id="IPR006162">
    <property type="entry name" value="Ppantetheine_attach_site"/>
</dbReference>
<keyword evidence="7" id="KW-0436">Ligase</keyword>
<dbReference type="GO" id="GO:0016833">
    <property type="term" value="F:oxo-acid-lyase activity"/>
    <property type="evidence" value="ECO:0007669"/>
    <property type="project" value="InterPro"/>
</dbReference>
<dbReference type="Pfam" id="PF13193">
    <property type="entry name" value="AMP-binding_C"/>
    <property type="match status" value="1"/>
</dbReference>
<proteinExistence type="inferred from homology"/>
<dbReference type="InterPro" id="IPR010071">
    <property type="entry name" value="AA_adenyl_dom"/>
</dbReference>
<dbReference type="GO" id="GO:0016874">
    <property type="term" value="F:ligase activity"/>
    <property type="evidence" value="ECO:0007669"/>
    <property type="project" value="UniProtKB-KW"/>
</dbReference>
<dbReference type="InterPro" id="IPR001242">
    <property type="entry name" value="Condensation_dom"/>
</dbReference>
<dbReference type="GO" id="GO:0008909">
    <property type="term" value="F:isochorismate synthase activity"/>
    <property type="evidence" value="ECO:0007669"/>
    <property type="project" value="InterPro"/>
</dbReference>
<dbReference type="InterPro" id="IPR025110">
    <property type="entry name" value="AMP-bd_C"/>
</dbReference>
<feature type="domain" description="Carrier" evidence="10">
    <location>
        <begin position="1559"/>
        <end position="1635"/>
    </location>
</feature>
<dbReference type="InterPro" id="IPR015890">
    <property type="entry name" value="Chorismate_C"/>
</dbReference>
<dbReference type="InterPro" id="IPR023213">
    <property type="entry name" value="CAT-like_dom_sf"/>
</dbReference>
<dbReference type="KEGG" id="fri:FraEuI1c_4535"/>
<dbReference type="Pfam" id="PF00501">
    <property type="entry name" value="AMP-binding"/>
    <property type="match status" value="1"/>
</dbReference>
<dbReference type="Gene3D" id="3.40.50.12780">
    <property type="entry name" value="N-terminal domain of ligase-like"/>
    <property type="match status" value="1"/>
</dbReference>
<evidence type="ECO:0000256" key="6">
    <source>
        <dbReference type="ARBA" id="ARBA00022553"/>
    </source>
</evidence>
<feature type="compositionally biased region" description="Low complexity" evidence="9">
    <location>
        <begin position="536"/>
        <end position="552"/>
    </location>
</feature>
<dbReference type="Gene3D" id="3.30.559.30">
    <property type="entry name" value="Nonribosomal peptide synthetase, condensation domain"/>
    <property type="match status" value="1"/>
</dbReference>
<dbReference type="Proteomes" id="UP000002484">
    <property type="component" value="Chromosome"/>
</dbReference>
<feature type="domain" description="Carrier" evidence="10">
    <location>
        <begin position="454"/>
        <end position="530"/>
    </location>
</feature>
<evidence type="ECO:0000313" key="11">
    <source>
        <dbReference type="EMBL" id="ADP82528.1"/>
    </source>
</evidence>
<dbReference type="RefSeq" id="WP_013425646.1">
    <property type="nucleotide sequence ID" value="NC_014666.1"/>
</dbReference>
<dbReference type="InterPro" id="IPR042099">
    <property type="entry name" value="ANL_N_sf"/>
</dbReference>
<dbReference type="InterPro" id="IPR045851">
    <property type="entry name" value="AMP-bd_C_sf"/>
</dbReference>
<dbReference type="PROSITE" id="PS00012">
    <property type="entry name" value="PHOSPHOPANTETHEINE"/>
    <property type="match status" value="1"/>
</dbReference>
<dbReference type="GO" id="GO:0000036">
    <property type="term" value="F:acyl carrier activity"/>
    <property type="evidence" value="ECO:0007669"/>
    <property type="project" value="TreeGrafter"/>
</dbReference>
<dbReference type="Pfam" id="PF00668">
    <property type="entry name" value="Condensation"/>
    <property type="match status" value="1"/>
</dbReference>
<dbReference type="SMART" id="SM00823">
    <property type="entry name" value="PKS_PP"/>
    <property type="match status" value="1"/>
</dbReference>
<dbReference type="NCBIfam" id="TIGR01733">
    <property type="entry name" value="AA-adenyl-dom"/>
    <property type="match status" value="1"/>
</dbReference>
<evidence type="ECO:0000256" key="5">
    <source>
        <dbReference type="ARBA" id="ARBA00022450"/>
    </source>
</evidence>
<dbReference type="InterPro" id="IPR020845">
    <property type="entry name" value="AMP-binding_CS"/>
</dbReference>
<dbReference type="InterPro" id="IPR019996">
    <property type="entry name" value="Salicylate_synthase"/>
</dbReference>
<sequence length="1673" mass="177398">MTAPVVYRERTVPLGGDPLAVAASFARRAAGPVSVYERDGEWLCGSGALAEIVLHWDEIRYRVGERWRVEPVDDEPLRVLARVLADVPVADWRACGWAGFELGPRTLGLTGPVGPDPLVHLVIPAREARLSATGALLRAVDPADLDVLAELVGGPAAPERAEPQPLADLEYDADGYRRIVARAVEDIHAGRLRKVILSRVVPVDGEIDLVASFERGRRGNTPARSFLLDLDGLRAIGFSPEMVVEVDTAGQVSTQPLAGTAALEATGSGTDTDRAAGDRGRREALLRDPKEIYEHAVSVQAAQEELRPLCAPGTLVVDEFMNVLERGSVQHLASRVSGRLIPGRDAWDALAAVFPSITATGVPKDLACAAIRRYESRPRGLYSGAVISATADGALDAALVLRTVFQRDGQTWLRAGAGIVGASRPERELEETREKLRSVSRFLVPAQPVPAGVAGTGDELEALRRTVAELIEEDPASLGDDDNLFERGLESIALIRAIGQWRRAGLEVNFAELAETPTLDGWFKLLSARRPAAAPEAVAGPAGVDPVSAGPAETAAGPDDAGEFPLAVMQHAYWIGRGAGQSYGGVAAHLYSEFDGDGVDPARLAAAVERLIQRHEALRTRITDLGGQVVEQVAGWRGLAVHDLRDLDDEAAEQRLAAVRDRLSHQLLDIERGEVFATELSLRPDGTTRLHLDVDMVAADAGSYRVLLADLADLYGRPDTVAPAPAYSYRRYRAERAAARLGQRGTARGEAAARARRAWFDRLPGLPGPPQLALAPATDNPAGGDGPAAAPRVSRRHFRLPPSARAALDRAAHRHGVTPAMAVATAFAEVLGGWSAQPRFLLNVPLFDREQLHPDVNRIVGDFTSSVLLEIDLTDRVPFVDRARRVQTRLHADAAHADYSGVEVLRDLGRHHGEPALAPVVFTSALGLGELFDAPVRREFGRPVWIISQGPQVLLDAQVTELDGGLLVNWDIREGTFAPGVVDAMFAAFERLVRGLAEPGPDTTGLPDTTVWEQPVDGLLDPSVRDVRRRVGAVAGPASTRLLHEGFFAAAAQRPDAPALRWDEAGTGPRRRSLSYGELAARATAVAGTLAARGVRPGDLVGVSLPKGPGQVVAVLGVLAAGAAYVPIGVDQPAARIERIVATAGFRTVVTDRPGSDWPAGVTPLSLDDALAGAPTEPVAGLVLRAADDPARLDEPAYVLFTSGSTGQPKGVEVGHRAAMNTLDDLVERLGIGPGDRTLGVSALDFDLSVFDLFAPLSAGGAVVLVDEESRREAARWADLIAGHGVTILNCVPAVLDLVLATGAPLGTSLRAVLLGGDKVGVDLPARLAKAVPGCRFLALGGTTETAIHSTICEVVGGAARPEWRSVPYGTPLRNVRLRVVDALGRDCPDHVAGELWIGGAGVARGYRADPERTADRFVTHGGERWYRTGDLARYLPDGTVEFLGRRDHQVKIRGFRVELGEVEAALAALPGIRAGVAALTAGADGRPATLGAVVAAPPQEDAAAIRAALRSVLPPHMVPDRVVVVAELPLSANGKIDRKAVGALLARELDAPRPASRPPASDLERVILAVWREVLGVGECGVLDEFFALGGDSVLATAVVARLREELDTDEVTVRTLFAAPTVAGLAERLRAAETTPGRLDRVASIALEIALLSDEEIEARLLDGVDAGTDR</sequence>
<comment type="similarity">
    <text evidence="3">Belongs to the ATP-dependent AMP-binding enzyme family. MbtB subfamily.</text>
</comment>